<feature type="domain" description="ACT" evidence="1">
    <location>
        <begin position="69"/>
        <end position="130"/>
    </location>
</feature>
<dbReference type="Gene3D" id="3.30.2130.10">
    <property type="entry name" value="VC0802-like"/>
    <property type="match status" value="1"/>
</dbReference>
<dbReference type="InterPro" id="IPR045865">
    <property type="entry name" value="ACT-like_dom_sf"/>
</dbReference>
<dbReference type="InterPro" id="IPR002912">
    <property type="entry name" value="ACT_dom"/>
</dbReference>
<dbReference type="EMBL" id="FWEV01000104">
    <property type="protein sequence ID" value="SLM29655.1"/>
    <property type="molecule type" value="Genomic_DNA"/>
</dbReference>
<reference evidence="2 3" key="1">
    <citation type="submission" date="2017-03" db="EMBL/GenBank/DDBJ databases">
        <authorList>
            <person name="Afonso C.L."/>
            <person name="Miller P.J."/>
            <person name="Scott M.A."/>
            <person name="Spackman E."/>
            <person name="Goraichik I."/>
            <person name="Dimitrov K.M."/>
            <person name="Suarez D.L."/>
            <person name="Swayne D.E."/>
        </authorList>
    </citation>
    <scope>NUCLEOTIDE SEQUENCE [LARGE SCALE GENOMIC DNA]</scope>
    <source>
        <strain evidence="2">PRJEB14757</strain>
    </source>
</reference>
<protein>
    <submittedName>
        <fullName evidence="2">Putative Acetolactate synthase, small subunit</fullName>
    </submittedName>
</protein>
<accession>A0A1W1HB90</accession>
<proteinExistence type="predicted"/>
<dbReference type="STRING" id="1246637.MTBBW1_1920002"/>
<dbReference type="AlphaFoldDB" id="A0A1W1HB90"/>
<evidence type="ECO:0000259" key="1">
    <source>
        <dbReference type="PROSITE" id="PS51671"/>
    </source>
</evidence>
<dbReference type="SUPFAM" id="SSF55021">
    <property type="entry name" value="ACT-like"/>
    <property type="match status" value="2"/>
</dbReference>
<gene>
    <name evidence="2" type="ORF">MTBBW1_1920002</name>
</gene>
<dbReference type="RefSeq" id="WP_186441576.1">
    <property type="nucleotide sequence ID" value="NZ_LT828555.1"/>
</dbReference>
<dbReference type="PROSITE" id="PS51671">
    <property type="entry name" value="ACT"/>
    <property type="match status" value="1"/>
</dbReference>
<sequence>MKFIMIVHRDSKGLVAQISELLGVKDINIDRIDAFSENGLARIKLHTSDNDMALNILNEAGYRAVPDNNILLKIEDRPGALARTSRLLSDNDIDIRSITMIERNQGENVVAIVTDNDEKARAILKESLLT</sequence>
<name>A0A1W1HB90_9BACT</name>
<dbReference type="Proteomes" id="UP000191931">
    <property type="component" value="Unassembled WGS sequence"/>
</dbReference>
<evidence type="ECO:0000313" key="2">
    <source>
        <dbReference type="EMBL" id="SLM29655.1"/>
    </source>
</evidence>
<keyword evidence="3" id="KW-1185">Reference proteome</keyword>
<dbReference type="Pfam" id="PF01842">
    <property type="entry name" value="ACT"/>
    <property type="match status" value="1"/>
</dbReference>
<organism evidence="2 3">
    <name type="scientific">Desulfamplus magnetovallimortis</name>
    <dbReference type="NCBI Taxonomy" id="1246637"/>
    <lineage>
        <taxon>Bacteria</taxon>
        <taxon>Pseudomonadati</taxon>
        <taxon>Thermodesulfobacteriota</taxon>
        <taxon>Desulfobacteria</taxon>
        <taxon>Desulfobacterales</taxon>
        <taxon>Desulfobacteraceae</taxon>
        <taxon>Desulfamplus</taxon>
    </lineage>
</organism>
<dbReference type="PANTHER" id="PTHR40099">
    <property type="entry name" value="ACETOLACTATE SYNTHASE, SMALL SUBUNIT"/>
    <property type="match status" value="1"/>
</dbReference>
<evidence type="ECO:0000313" key="3">
    <source>
        <dbReference type="Proteomes" id="UP000191931"/>
    </source>
</evidence>
<dbReference type="PANTHER" id="PTHR40099:SF1">
    <property type="entry name" value="ACETOLACTATE SYNTHASE, SMALL SUBUNIT"/>
    <property type="match status" value="1"/>
</dbReference>